<evidence type="ECO:0000313" key="3">
    <source>
        <dbReference type="EMBL" id="UUI69332.1"/>
    </source>
</evidence>
<dbReference type="PANTHER" id="PTHR47505:SF1">
    <property type="entry name" value="DNA UTILIZATION PROTEIN YHGH"/>
    <property type="match status" value="1"/>
</dbReference>
<evidence type="ECO:0000256" key="1">
    <source>
        <dbReference type="ARBA" id="ARBA00008007"/>
    </source>
</evidence>
<reference evidence="3 4" key="1">
    <citation type="submission" date="2022-07" db="EMBL/GenBank/DDBJ databases">
        <title>Novel species in genus Aeromicrobium.</title>
        <authorList>
            <person name="Ye L."/>
        </authorList>
    </citation>
    <scope>NUCLEOTIDE SEQUENCE [LARGE SCALE GENOMIC DNA]</scope>
    <source>
        <strain evidence="4">zg-Y50</strain>
    </source>
</reference>
<dbReference type="Gene3D" id="3.40.50.2020">
    <property type="match status" value="1"/>
</dbReference>
<sequence length="230" mass="23702">MRGWWQAAADLVLGVCCPLCGAPGLHACRACVTAIAPDPVLLDVGDISVAVAGVHQGPRREALLAWKVGGAASLDPLMAHHLAAAVVSLIGETSSLALVPVPSTRRSRRERGRDLVTDLAAATARTLVGVGVDAQVRPVLRLRRQTRDQHALSRRERALNVAGSMVAQRAPSGPVVVVDDVLTTGSTLLEAVRALAEAGAFPILGAAAVVTAQAGSSPVASHPDDGLRSR</sequence>
<keyword evidence="3" id="KW-0808">Transferase</keyword>
<comment type="similarity">
    <text evidence="1">Belongs to the ComF/GntX family.</text>
</comment>
<dbReference type="Proteomes" id="UP001315860">
    <property type="component" value="Chromosome"/>
</dbReference>
<dbReference type="SUPFAM" id="SSF53271">
    <property type="entry name" value="PRTase-like"/>
    <property type="match status" value="1"/>
</dbReference>
<gene>
    <name evidence="3" type="ORF">NP095_04290</name>
</gene>
<keyword evidence="3" id="KW-0328">Glycosyltransferase</keyword>
<proteinExistence type="inferred from homology"/>
<organism evidence="3 4">
    <name type="scientific">Aeromicrobium duanguangcaii</name>
    <dbReference type="NCBI Taxonomy" id="2968086"/>
    <lineage>
        <taxon>Bacteria</taxon>
        <taxon>Bacillati</taxon>
        <taxon>Actinomycetota</taxon>
        <taxon>Actinomycetes</taxon>
        <taxon>Propionibacteriales</taxon>
        <taxon>Nocardioidaceae</taxon>
        <taxon>Aeromicrobium</taxon>
    </lineage>
</organism>
<name>A0ABY5KFU2_9ACTN</name>
<protein>
    <submittedName>
        <fullName evidence="3">Phosphoribosyltransferase family protein</fullName>
    </submittedName>
</protein>
<dbReference type="EMBL" id="CP101990">
    <property type="protein sequence ID" value="UUI69332.1"/>
    <property type="molecule type" value="Genomic_DNA"/>
</dbReference>
<dbReference type="GO" id="GO:0016757">
    <property type="term" value="F:glycosyltransferase activity"/>
    <property type="evidence" value="ECO:0007669"/>
    <property type="project" value="UniProtKB-KW"/>
</dbReference>
<keyword evidence="4" id="KW-1185">Reference proteome</keyword>
<dbReference type="PANTHER" id="PTHR47505">
    <property type="entry name" value="DNA UTILIZATION PROTEIN YHGH"/>
    <property type="match status" value="1"/>
</dbReference>
<dbReference type="InterPro" id="IPR000836">
    <property type="entry name" value="PRTase_dom"/>
</dbReference>
<dbReference type="InterPro" id="IPR029057">
    <property type="entry name" value="PRTase-like"/>
</dbReference>
<dbReference type="InterPro" id="IPR051910">
    <property type="entry name" value="ComF/GntX_DNA_util-trans"/>
</dbReference>
<dbReference type="RefSeq" id="WP_232417209.1">
    <property type="nucleotide sequence ID" value="NZ_CP101990.1"/>
</dbReference>
<dbReference type="Pfam" id="PF00156">
    <property type="entry name" value="Pribosyltran"/>
    <property type="match status" value="1"/>
</dbReference>
<accession>A0ABY5KFU2</accession>
<feature type="domain" description="Phosphoribosyltransferase" evidence="2">
    <location>
        <begin position="175"/>
        <end position="224"/>
    </location>
</feature>
<evidence type="ECO:0000313" key="4">
    <source>
        <dbReference type="Proteomes" id="UP001315860"/>
    </source>
</evidence>
<evidence type="ECO:0000259" key="2">
    <source>
        <dbReference type="Pfam" id="PF00156"/>
    </source>
</evidence>